<dbReference type="EMBL" id="RRYP01001155">
    <property type="protein sequence ID" value="TNV86337.1"/>
    <property type="molecule type" value="Genomic_DNA"/>
</dbReference>
<evidence type="ECO:0000256" key="1">
    <source>
        <dbReference type="SAM" id="SignalP"/>
    </source>
</evidence>
<keyword evidence="1" id="KW-0732">Signal</keyword>
<organism evidence="2 3">
    <name type="scientific">Halteria grandinella</name>
    <dbReference type="NCBI Taxonomy" id="5974"/>
    <lineage>
        <taxon>Eukaryota</taxon>
        <taxon>Sar</taxon>
        <taxon>Alveolata</taxon>
        <taxon>Ciliophora</taxon>
        <taxon>Intramacronucleata</taxon>
        <taxon>Spirotrichea</taxon>
        <taxon>Stichotrichia</taxon>
        <taxon>Sporadotrichida</taxon>
        <taxon>Halteriidae</taxon>
        <taxon>Halteria</taxon>
    </lineage>
</organism>
<proteinExistence type="predicted"/>
<accession>A0A8J8P3C4</accession>
<evidence type="ECO:0008006" key="4">
    <source>
        <dbReference type="Google" id="ProtNLM"/>
    </source>
</evidence>
<evidence type="ECO:0000313" key="3">
    <source>
        <dbReference type="Proteomes" id="UP000785679"/>
    </source>
</evidence>
<evidence type="ECO:0000313" key="2">
    <source>
        <dbReference type="EMBL" id="TNV86337.1"/>
    </source>
</evidence>
<feature type="signal peptide" evidence="1">
    <location>
        <begin position="1"/>
        <end position="19"/>
    </location>
</feature>
<reference evidence="2" key="1">
    <citation type="submission" date="2019-06" db="EMBL/GenBank/DDBJ databases">
        <authorList>
            <person name="Zheng W."/>
        </authorList>
    </citation>
    <scope>NUCLEOTIDE SEQUENCE</scope>
    <source>
        <strain evidence="2">QDHG01</strain>
    </source>
</reference>
<dbReference type="Proteomes" id="UP000785679">
    <property type="component" value="Unassembled WGS sequence"/>
</dbReference>
<gene>
    <name evidence="2" type="ORF">FGO68_gene9023</name>
</gene>
<dbReference type="AlphaFoldDB" id="A0A8J8P3C4"/>
<name>A0A8J8P3C4_HALGN</name>
<comment type="caution">
    <text evidence="2">The sequence shown here is derived from an EMBL/GenBank/DDBJ whole genome shotgun (WGS) entry which is preliminary data.</text>
</comment>
<keyword evidence="3" id="KW-1185">Reference proteome</keyword>
<protein>
    <recommendedName>
        <fullName evidence="4">Secreted protein</fullName>
    </recommendedName>
</protein>
<sequence>MKLCLLLMIIMVFTDPHLCPPPTHQQALVVVSKWTHWDPKSTYLGSLYQSLCLIEYDVFILQQRSPVIQQQ</sequence>
<feature type="chain" id="PRO_5035282386" description="Secreted protein" evidence="1">
    <location>
        <begin position="20"/>
        <end position="71"/>
    </location>
</feature>